<reference evidence="2" key="1">
    <citation type="submission" date="2015-12" db="EMBL/GenBank/DDBJ databases">
        <title>Update maize B73 reference genome by single molecule sequencing technologies.</title>
        <authorList>
            <consortium name="Maize Genome Sequencing Project"/>
            <person name="Ware D."/>
        </authorList>
    </citation>
    <scope>NUCLEOTIDE SEQUENCE</scope>
    <source>
        <tissue evidence="2">Seedling</tissue>
    </source>
</reference>
<name>A0A1D6QPD9_MAIZE</name>
<gene>
    <name evidence="2" type="ORF">ZEAMMB73_Zm00001d053423</name>
</gene>
<dbReference type="InParanoid" id="A0A1D6QPD9"/>
<dbReference type="InterPro" id="IPR024752">
    <property type="entry name" value="Myb/SANT-like_dom"/>
</dbReference>
<dbReference type="Pfam" id="PF12776">
    <property type="entry name" value="Myb_DNA-bind_3"/>
    <property type="match status" value="1"/>
</dbReference>
<dbReference type="PANTHER" id="PTHR47127">
    <property type="entry name" value="10A19I.15"/>
    <property type="match status" value="1"/>
</dbReference>
<proteinExistence type="predicted"/>
<dbReference type="OMA" id="HRELYAY"/>
<dbReference type="AlphaFoldDB" id="A0A1D6QPD9"/>
<accession>A0A1D6QPD9</accession>
<sequence length="252" mass="28541">MADMVSEVTSQGARPALRWSATMSGFVLHHFVDLIGTRVKTDKGFKEIHLNSVAKNVFEFCGQEVTSQQVYNHLRKWRSWWVKVCKLKDISGALWDEDTFVISLEEGHYATYIKAHRELYAYANHIWKWVATRRFAMCSNEPLGKPSDIVDILDDGIEATLEFVDASNLIGKGKTVDKGTPGDSNDNKPISNLGKRKRYMTDEDVVVFNGMKEVVYDVASVVRESIHAEAAPRIYNVVINCPVFSREALMYA</sequence>
<protein>
    <submittedName>
        <fullName evidence="2">10A19I.15</fullName>
    </submittedName>
</protein>
<evidence type="ECO:0000259" key="1">
    <source>
        <dbReference type="Pfam" id="PF12776"/>
    </source>
</evidence>
<organism evidence="2">
    <name type="scientific">Zea mays</name>
    <name type="common">Maize</name>
    <dbReference type="NCBI Taxonomy" id="4577"/>
    <lineage>
        <taxon>Eukaryota</taxon>
        <taxon>Viridiplantae</taxon>
        <taxon>Streptophyta</taxon>
        <taxon>Embryophyta</taxon>
        <taxon>Tracheophyta</taxon>
        <taxon>Spermatophyta</taxon>
        <taxon>Magnoliopsida</taxon>
        <taxon>Liliopsida</taxon>
        <taxon>Poales</taxon>
        <taxon>Poaceae</taxon>
        <taxon>PACMAD clade</taxon>
        <taxon>Panicoideae</taxon>
        <taxon>Andropogonodae</taxon>
        <taxon>Andropogoneae</taxon>
        <taxon>Tripsacinae</taxon>
        <taxon>Zea</taxon>
    </lineage>
</organism>
<feature type="domain" description="Myb/SANT-like" evidence="1">
    <location>
        <begin position="18"/>
        <end position="105"/>
    </location>
</feature>
<evidence type="ECO:0000313" key="2">
    <source>
        <dbReference type="EMBL" id="AQK59431.1"/>
    </source>
</evidence>
<dbReference type="ExpressionAtlas" id="A0A1D6QPD9">
    <property type="expression patterns" value="baseline and differential"/>
</dbReference>
<dbReference type="EMBL" id="CM000780">
    <property type="protein sequence ID" value="AQK59431.1"/>
    <property type="molecule type" value="Genomic_DNA"/>
</dbReference>